<feature type="domain" description="Histidine kinase/HSP90-like ATPase" evidence="5">
    <location>
        <begin position="285"/>
        <end position="370"/>
    </location>
</feature>
<dbReference type="PANTHER" id="PTHR24421:SF63">
    <property type="entry name" value="SENSOR HISTIDINE KINASE DESK"/>
    <property type="match status" value="1"/>
</dbReference>
<evidence type="ECO:0000256" key="1">
    <source>
        <dbReference type="ARBA" id="ARBA00022679"/>
    </source>
</evidence>
<evidence type="ECO:0000256" key="2">
    <source>
        <dbReference type="ARBA" id="ARBA00022777"/>
    </source>
</evidence>
<feature type="transmembrane region" description="Helical" evidence="4">
    <location>
        <begin position="20"/>
        <end position="37"/>
    </location>
</feature>
<dbReference type="Proteomes" id="UP000823790">
    <property type="component" value="Unassembled WGS sequence"/>
</dbReference>
<dbReference type="InterPro" id="IPR003594">
    <property type="entry name" value="HATPase_dom"/>
</dbReference>
<keyword evidence="3" id="KW-0902">Two-component regulatory system</keyword>
<dbReference type="Pfam" id="PF07730">
    <property type="entry name" value="HisKA_3"/>
    <property type="match status" value="1"/>
</dbReference>
<gene>
    <name evidence="7" type="ORF">J7I44_07700</name>
</gene>
<keyword evidence="4" id="KW-1133">Transmembrane helix</keyword>
<dbReference type="InterPro" id="IPR050482">
    <property type="entry name" value="Sensor_HK_TwoCompSys"/>
</dbReference>
<evidence type="ECO:0000313" key="7">
    <source>
        <dbReference type="EMBL" id="MBP1474178.1"/>
    </source>
</evidence>
<keyword evidence="4" id="KW-0472">Membrane</keyword>
<dbReference type="InterPro" id="IPR036890">
    <property type="entry name" value="HATPase_C_sf"/>
</dbReference>
<keyword evidence="1" id="KW-0808">Transferase</keyword>
<dbReference type="GO" id="GO:0016301">
    <property type="term" value="F:kinase activity"/>
    <property type="evidence" value="ECO:0007669"/>
    <property type="project" value="UniProtKB-KW"/>
</dbReference>
<accession>A0ABS4DM95</accession>
<keyword evidence="4" id="KW-0812">Transmembrane</keyword>
<dbReference type="EMBL" id="JAGJRS010000015">
    <property type="protein sequence ID" value="MBP1474178.1"/>
    <property type="molecule type" value="Genomic_DNA"/>
</dbReference>
<feature type="transmembrane region" description="Helical" evidence="4">
    <location>
        <begin position="142"/>
        <end position="160"/>
    </location>
</feature>
<dbReference type="CDD" id="cd16917">
    <property type="entry name" value="HATPase_UhpB-NarQ-NarX-like"/>
    <property type="match status" value="1"/>
</dbReference>
<dbReference type="Gene3D" id="1.20.5.1930">
    <property type="match status" value="1"/>
</dbReference>
<organism evidence="7 8">
    <name type="scientific">Frateuria flava</name>
    <dbReference type="NCBI Taxonomy" id="2821489"/>
    <lineage>
        <taxon>Bacteria</taxon>
        <taxon>Pseudomonadati</taxon>
        <taxon>Pseudomonadota</taxon>
        <taxon>Gammaproteobacteria</taxon>
        <taxon>Lysobacterales</taxon>
        <taxon>Rhodanobacteraceae</taxon>
        <taxon>Frateuria</taxon>
    </lineage>
</organism>
<protein>
    <submittedName>
        <fullName evidence="7">Sensor histidine kinase</fullName>
    </submittedName>
</protein>
<dbReference type="InterPro" id="IPR011712">
    <property type="entry name" value="Sig_transdc_His_kin_sub3_dim/P"/>
</dbReference>
<name>A0ABS4DM95_9GAMM</name>
<feature type="domain" description="Signal transduction histidine kinase subgroup 3 dimerisation and phosphoacceptor" evidence="6">
    <location>
        <begin position="184"/>
        <end position="250"/>
    </location>
</feature>
<evidence type="ECO:0000259" key="6">
    <source>
        <dbReference type="Pfam" id="PF07730"/>
    </source>
</evidence>
<feature type="transmembrane region" description="Helical" evidence="4">
    <location>
        <begin position="49"/>
        <end position="66"/>
    </location>
</feature>
<dbReference type="PANTHER" id="PTHR24421">
    <property type="entry name" value="NITRATE/NITRITE SENSOR PROTEIN NARX-RELATED"/>
    <property type="match status" value="1"/>
</dbReference>
<comment type="caution">
    <text evidence="7">The sequence shown here is derived from an EMBL/GenBank/DDBJ whole genome shotgun (WGS) entry which is preliminary data.</text>
</comment>
<feature type="transmembrane region" description="Helical" evidence="4">
    <location>
        <begin position="117"/>
        <end position="136"/>
    </location>
</feature>
<keyword evidence="8" id="KW-1185">Reference proteome</keyword>
<sequence>MMRWFAPRPDSLLGQLRSPLYMRWQAGLSLFALVALFQGPASLHRELGTWLAPTLLALPVFVYLYSRVYVGPRRRVDWYVAGMVATGLALWACNPFGFILLILASVVAAFSPSWRRWLASVAVMGALTLAMAWAFGDPLSTALWVVMSGLFGGFSNVAYMHSARKDAELRLSQTEVRRLATLAERERIGRDLHDLLGHTLSLVALKSELAKRLALAEPARAQREMAEVERVARHALAEVRAAVTGMRRSDLGAELTSARLMLEASGVAFEGRLPDGLALPENIEASVALVLREAVTNIHRHARATQASAGVFFEDGMLQMHISDNGRGGLAAHGNGVSGMRERVRALGGTLAIDSPPRHGTRLSIRVPVAAQASVSAESAATGTVVVSATGSAA</sequence>
<feature type="transmembrane region" description="Helical" evidence="4">
    <location>
        <begin position="78"/>
        <end position="110"/>
    </location>
</feature>
<evidence type="ECO:0000256" key="4">
    <source>
        <dbReference type="SAM" id="Phobius"/>
    </source>
</evidence>
<evidence type="ECO:0000313" key="8">
    <source>
        <dbReference type="Proteomes" id="UP000823790"/>
    </source>
</evidence>
<reference evidence="7 8" key="1">
    <citation type="submission" date="2021-04" db="EMBL/GenBank/DDBJ databases">
        <authorList>
            <person name="Huq M.A."/>
        </authorList>
    </citation>
    <scope>NUCLEOTIDE SEQUENCE [LARGE SCALE GENOMIC DNA]</scope>
    <source>
        <strain evidence="7 8">MAH-13</strain>
    </source>
</reference>
<dbReference type="SUPFAM" id="SSF55874">
    <property type="entry name" value="ATPase domain of HSP90 chaperone/DNA topoisomerase II/histidine kinase"/>
    <property type="match status" value="1"/>
</dbReference>
<keyword evidence="2 7" id="KW-0418">Kinase</keyword>
<evidence type="ECO:0000259" key="5">
    <source>
        <dbReference type="Pfam" id="PF02518"/>
    </source>
</evidence>
<proteinExistence type="predicted"/>
<evidence type="ECO:0000256" key="3">
    <source>
        <dbReference type="ARBA" id="ARBA00023012"/>
    </source>
</evidence>
<dbReference type="Pfam" id="PF02518">
    <property type="entry name" value="HATPase_c"/>
    <property type="match status" value="1"/>
</dbReference>
<dbReference type="Gene3D" id="3.30.565.10">
    <property type="entry name" value="Histidine kinase-like ATPase, C-terminal domain"/>
    <property type="match status" value="1"/>
</dbReference>